<evidence type="ECO:0000313" key="1">
    <source>
        <dbReference type="EMBL" id="PWA91321.1"/>
    </source>
</evidence>
<gene>
    <name evidence="1" type="ORF">CTI12_AA091120</name>
</gene>
<dbReference type="Proteomes" id="UP000245207">
    <property type="component" value="Unassembled WGS sequence"/>
</dbReference>
<dbReference type="EMBL" id="PKPP01000554">
    <property type="protein sequence ID" value="PWA91321.1"/>
    <property type="molecule type" value="Genomic_DNA"/>
</dbReference>
<dbReference type="AlphaFoldDB" id="A0A2U1PZX1"/>
<evidence type="ECO:0000313" key="2">
    <source>
        <dbReference type="Proteomes" id="UP000245207"/>
    </source>
</evidence>
<name>A0A2U1PZX1_ARTAN</name>
<keyword evidence="2" id="KW-1185">Reference proteome</keyword>
<comment type="caution">
    <text evidence="1">The sequence shown here is derived from an EMBL/GenBank/DDBJ whole genome shotgun (WGS) entry which is preliminary data.</text>
</comment>
<sequence>MVLLQISSCWFPQRANKKLKDLNLGDLLLDGGEEGVDGDPNMSMNVLTDSGMANAAFLDELPKARLDEEPLR</sequence>
<proteinExistence type="predicted"/>
<protein>
    <submittedName>
        <fullName evidence="1">Uncharacterized protein</fullName>
    </submittedName>
</protein>
<accession>A0A2U1PZX1</accession>
<reference evidence="1 2" key="1">
    <citation type="journal article" date="2018" name="Mol. Plant">
        <title>The genome of Artemisia annua provides insight into the evolution of Asteraceae family and artemisinin biosynthesis.</title>
        <authorList>
            <person name="Shen Q."/>
            <person name="Zhang L."/>
            <person name="Liao Z."/>
            <person name="Wang S."/>
            <person name="Yan T."/>
            <person name="Shi P."/>
            <person name="Liu M."/>
            <person name="Fu X."/>
            <person name="Pan Q."/>
            <person name="Wang Y."/>
            <person name="Lv Z."/>
            <person name="Lu X."/>
            <person name="Zhang F."/>
            <person name="Jiang W."/>
            <person name="Ma Y."/>
            <person name="Chen M."/>
            <person name="Hao X."/>
            <person name="Li L."/>
            <person name="Tang Y."/>
            <person name="Lv G."/>
            <person name="Zhou Y."/>
            <person name="Sun X."/>
            <person name="Brodelius P.E."/>
            <person name="Rose J.K.C."/>
            <person name="Tang K."/>
        </authorList>
    </citation>
    <scope>NUCLEOTIDE SEQUENCE [LARGE SCALE GENOMIC DNA]</scope>
    <source>
        <strain evidence="2">cv. Huhao1</strain>
        <tissue evidence="1">Leaf</tissue>
    </source>
</reference>
<organism evidence="1 2">
    <name type="scientific">Artemisia annua</name>
    <name type="common">Sweet wormwood</name>
    <dbReference type="NCBI Taxonomy" id="35608"/>
    <lineage>
        <taxon>Eukaryota</taxon>
        <taxon>Viridiplantae</taxon>
        <taxon>Streptophyta</taxon>
        <taxon>Embryophyta</taxon>
        <taxon>Tracheophyta</taxon>
        <taxon>Spermatophyta</taxon>
        <taxon>Magnoliopsida</taxon>
        <taxon>eudicotyledons</taxon>
        <taxon>Gunneridae</taxon>
        <taxon>Pentapetalae</taxon>
        <taxon>asterids</taxon>
        <taxon>campanulids</taxon>
        <taxon>Asterales</taxon>
        <taxon>Asteraceae</taxon>
        <taxon>Asteroideae</taxon>
        <taxon>Anthemideae</taxon>
        <taxon>Artemisiinae</taxon>
        <taxon>Artemisia</taxon>
    </lineage>
</organism>